<reference evidence="1 2" key="1">
    <citation type="journal article" date="2016" name="Mol. Biol. Evol.">
        <title>Genome-Wide Survey of Gut Fungi (Harpellales) Reveals the First Horizontally Transferred Ubiquitin Gene from a Mosquito Host.</title>
        <authorList>
            <person name="Wang Y."/>
            <person name="White M.M."/>
            <person name="Kvist S."/>
            <person name="Moncalvo J.M."/>
        </authorList>
    </citation>
    <scope>NUCLEOTIDE SEQUENCE [LARGE SCALE GENOMIC DNA]</scope>
    <source>
        <strain evidence="1 2">ALG-7-W6</strain>
    </source>
</reference>
<evidence type="ECO:0000313" key="2">
    <source>
        <dbReference type="Proteomes" id="UP000187455"/>
    </source>
</evidence>
<gene>
    <name evidence="1" type="ORF">AYI68_g602</name>
</gene>
<keyword evidence="2" id="KW-1185">Reference proteome</keyword>
<dbReference type="AlphaFoldDB" id="A0A1R0H7U3"/>
<accession>A0A1R0H7U3</accession>
<proteinExistence type="predicted"/>
<organism evidence="1 2">
    <name type="scientific">Smittium mucronatum</name>
    <dbReference type="NCBI Taxonomy" id="133383"/>
    <lineage>
        <taxon>Eukaryota</taxon>
        <taxon>Fungi</taxon>
        <taxon>Fungi incertae sedis</taxon>
        <taxon>Zoopagomycota</taxon>
        <taxon>Kickxellomycotina</taxon>
        <taxon>Harpellomycetes</taxon>
        <taxon>Harpellales</taxon>
        <taxon>Legeriomycetaceae</taxon>
        <taxon>Smittium</taxon>
    </lineage>
</organism>
<comment type="caution">
    <text evidence="1">The sequence shown here is derived from an EMBL/GenBank/DDBJ whole genome shotgun (WGS) entry which is preliminary data.</text>
</comment>
<protein>
    <submittedName>
        <fullName evidence="1">Uncharacterized protein</fullName>
    </submittedName>
</protein>
<name>A0A1R0H7U3_9FUNG</name>
<sequence length="132" mass="15037">MTNLYTCTKTDIDFKSDINPIIESVSDFDTLLNEKICPPSTTHDSCASKTEKSNTNNYYSIILLLDFLGSDEYYSFIEDKCLMVKVNHKNTLKTMGTSLLSVTECDFKIKEVNIGKRKIAKAHSRRKTHNTI</sequence>
<evidence type="ECO:0000313" key="1">
    <source>
        <dbReference type="EMBL" id="OLY85209.1"/>
    </source>
</evidence>
<dbReference type="Proteomes" id="UP000187455">
    <property type="component" value="Unassembled WGS sequence"/>
</dbReference>
<dbReference type="EMBL" id="LSSL01000188">
    <property type="protein sequence ID" value="OLY85209.1"/>
    <property type="molecule type" value="Genomic_DNA"/>
</dbReference>